<protein>
    <submittedName>
        <fullName evidence="2">Uncharacterized protein</fullName>
    </submittedName>
</protein>
<dbReference type="STRING" id="683260.SAMN05421874_101376"/>
<dbReference type="Pfam" id="PF19609">
    <property type="entry name" value="DUF6114"/>
    <property type="match status" value="1"/>
</dbReference>
<keyword evidence="1" id="KW-1133">Transmembrane helix</keyword>
<reference evidence="2 3" key="1">
    <citation type="submission" date="2016-10" db="EMBL/GenBank/DDBJ databases">
        <authorList>
            <person name="de Groot N.N."/>
        </authorList>
    </citation>
    <scope>NUCLEOTIDE SEQUENCE [LARGE SCALE GENOMIC DNA]</scope>
    <source>
        <strain evidence="2 3">CGMCC 4.5681</strain>
    </source>
</reference>
<gene>
    <name evidence="2" type="ORF">SAMN05421874_101376</name>
</gene>
<dbReference type="AlphaFoldDB" id="A0A1G8SMD0"/>
<proteinExistence type="predicted"/>
<organism evidence="2 3">
    <name type="scientific">Nonomuraea maritima</name>
    <dbReference type="NCBI Taxonomy" id="683260"/>
    <lineage>
        <taxon>Bacteria</taxon>
        <taxon>Bacillati</taxon>
        <taxon>Actinomycetota</taxon>
        <taxon>Actinomycetes</taxon>
        <taxon>Streptosporangiales</taxon>
        <taxon>Streptosporangiaceae</taxon>
        <taxon>Nonomuraea</taxon>
    </lineage>
</organism>
<sequence>MRDGRRGGFARWRGSRPFWGGLWVIVGGVVLVVAPLASLPLIVQQGVAGVSGSLFGLLLVAVGVLAWAQPRQRVLLGVVAMLLSLASIVTANFGGFGLGTACGLVGGALLLAWLPAAAPEPSGDREPAPRAERTRVLTALPLAVVVATGPAPGVGARHEDPATAPSSLTAGALTMRGARFGGVVHRRTADGSRPYLKLLMDEAVIDGGTHRFRHSGGTTRQDLPRMTLSGDVVLYVTGMRARLAGVALTFTPALPPPVLPSRLTVTDVRLSDPFTHAARVRIDGFAQRSEA</sequence>
<feature type="transmembrane region" description="Helical" evidence="1">
    <location>
        <begin position="21"/>
        <end position="42"/>
    </location>
</feature>
<keyword evidence="1" id="KW-0812">Transmembrane</keyword>
<evidence type="ECO:0000313" key="2">
    <source>
        <dbReference type="EMBL" id="SDJ30334.1"/>
    </source>
</evidence>
<feature type="transmembrane region" description="Helical" evidence="1">
    <location>
        <begin position="48"/>
        <end position="67"/>
    </location>
</feature>
<dbReference type="Proteomes" id="UP000198683">
    <property type="component" value="Unassembled WGS sequence"/>
</dbReference>
<dbReference type="EMBL" id="FNFB01000001">
    <property type="protein sequence ID" value="SDJ30334.1"/>
    <property type="molecule type" value="Genomic_DNA"/>
</dbReference>
<keyword evidence="3" id="KW-1185">Reference proteome</keyword>
<accession>A0A1G8SMD0</accession>
<feature type="transmembrane region" description="Helical" evidence="1">
    <location>
        <begin position="74"/>
        <end position="91"/>
    </location>
</feature>
<keyword evidence="1" id="KW-0472">Membrane</keyword>
<dbReference type="InterPro" id="IPR046096">
    <property type="entry name" value="DUF6114"/>
</dbReference>
<dbReference type="RefSeq" id="WP_245739964.1">
    <property type="nucleotide sequence ID" value="NZ_FNFB01000001.1"/>
</dbReference>
<evidence type="ECO:0000256" key="1">
    <source>
        <dbReference type="SAM" id="Phobius"/>
    </source>
</evidence>
<evidence type="ECO:0000313" key="3">
    <source>
        <dbReference type="Proteomes" id="UP000198683"/>
    </source>
</evidence>
<name>A0A1G8SMD0_9ACTN</name>